<dbReference type="EMBL" id="CAKASE010000046">
    <property type="protein sequence ID" value="CAG9561443.1"/>
    <property type="molecule type" value="Genomic_DNA"/>
</dbReference>
<evidence type="ECO:0000256" key="1">
    <source>
        <dbReference type="SAM" id="MobiDB-lite"/>
    </source>
</evidence>
<gene>
    <name evidence="2" type="ORF">DCHRY22_LOCUS2951</name>
</gene>
<feature type="region of interest" description="Disordered" evidence="1">
    <location>
        <begin position="1"/>
        <end position="41"/>
    </location>
</feature>
<proteinExistence type="predicted"/>
<comment type="caution">
    <text evidence="2">The sequence shown here is derived from an EMBL/GenBank/DDBJ whole genome shotgun (WGS) entry which is preliminary data.</text>
</comment>
<dbReference type="AlphaFoldDB" id="A0A8J2VX43"/>
<name>A0A8J2VX43_9NEOP</name>
<evidence type="ECO:0000313" key="3">
    <source>
        <dbReference type="Proteomes" id="UP000789524"/>
    </source>
</evidence>
<keyword evidence="3" id="KW-1185">Reference proteome</keyword>
<sequence length="73" mass="8202">MFINATRLPPPLRPRSLTLSPALPPPCPPSAGGGRRDRDRCTPHIYQLPLLHLAPQVSYENYPRCAPMDTQRQ</sequence>
<organism evidence="2 3">
    <name type="scientific">Danaus chrysippus</name>
    <name type="common">African queen</name>
    <dbReference type="NCBI Taxonomy" id="151541"/>
    <lineage>
        <taxon>Eukaryota</taxon>
        <taxon>Metazoa</taxon>
        <taxon>Ecdysozoa</taxon>
        <taxon>Arthropoda</taxon>
        <taxon>Hexapoda</taxon>
        <taxon>Insecta</taxon>
        <taxon>Pterygota</taxon>
        <taxon>Neoptera</taxon>
        <taxon>Endopterygota</taxon>
        <taxon>Lepidoptera</taxon>
        <taxon>Glossata</taxon>
        <taxon>Ditrysia</taxon>
        <taxon>Papilionoidea</taxon>
        <taxon>Nymphalidae</taxon>
        <taxon>Danainae</taxon>
        <taxon>Danaini</taxon>
        <taxon>Danaina</taxon>
        <taxon>Danaus</taxon>
        <taxon>Anosia</taxon>
    </lineage>
</organism>
<protein>
    <submittedName>
        <fullName evidence="2">(African queen) hypothetical protein</fullName>
    </submittedName>
</protein>
<accession>A0A8J2VX43</accession>
<evidence type="ECO:0000313" key="2">
    <source>
        <dbReference type="EMBL" id="CAG9561443.1"/>
    </source>
</evidence>
<reference evidence="2" key="1">
    <citation type="submission" date="2021-09" db="EMBL/GenBank/DDBJ databases">
        <authorList>
            <person name="Martin H S."/>
        </authorList>
    </citation>
    <scope>NUCLEOTIDE SEQUENCE</scope>
</reference>
<dbReference type="Proteomes" id="UP000789524">
    <property type="component" value="Unassembled WGS sequence"/>
</dbReference>